<gene>
    <name evidence="2" type="ORF">P280DRAFT_475299</name>
</gene>
<feature type="region of interest" description="Disordered" evidence="1">
    <location>
        <begin position="219"/>
        <end position="242"/>
    </location>
</feature>
<dbReference type="Proteomes" id="UP000799753">
    <property type="component" value="Unassembled WGS sequence"/>
</dbReference>
<protein>
    <submittedName>
        <fullName evidence="2">Uncharacterized protein</fullName>
    </submittedName>
</protein>
<name>A0A6A6SJK5_9PLEO</name>
<organism evidence="2 3">
    <name type="scientific">Massarina eburnea CBS 473.64</name>
    <dbReference type="NCBI Taxonomy" id="1395130"/>
    <lineage>
        <taxon>Eukaryota</taxon>
        <taxon>Fungi</taxon>
        <taxon>Dikarya</taxon>
        <taxon>Ascomycota</taxon>
        <taxon>Pezizomycotina</taxon>
        <taxon>Dothideomycetes</taxon>
        <taxon>Pleosporomycetidae</taxon>
        <taxon>Pleosporales</taxon>
        <taxon>Massarineae</taxon>
        <taxon>Massarinaceae</taxon>
        <taxon>Massarina</taxon>
    </lineage>
</organism>
<evidence type="ECO:0000313" key="2">
    <source>
        <dbReference type="EMBL" id="KAF2646404.1"/>
    </source>
</evidence>
<dbReference type="AlphaFoldDB" id="A0A6A6SJK5"/>
<reference evidence="2" key="1">
    <citation type="journal article" date="2020" name="Stud. Mycol.">
        <title>101 Dothideomycetes genomes: a test case for predicting lifestyles and emergence of pathogens.</title>
        <authorList>
            <person name="Haridas S."/>
            <person name="Albert R."/>
            <person name="Binder M."/>
            <person name="Bloem J."/>
            <person name="Labutti K."/>
            <person name="Salamov A."/>
            <person name="Andreopoulos B."/>
            <person name="Baker S."/>
            <person name="Barry K."/>
            <person name="Bills G."/>
            <person name="Bluhm B."/>
            <person name="Cannon C."/>
            <person name="Castanera R."/>
            <person name="Culley D."/>
            <person name="Daum C."/>
            <person name="Ezra D."/>
            <person name="Gonzalez J."/>
            <person name="Henrissat B."/>
            <person name="Kuo A."/>
            <person name="Liang C."/>
            <person name="Lipzen A."/>
            <person name="Lutzoni F."/>
            <person name="Magnuson J."/>
            <person name="Mondo S."/>
            <person name="Nolan M."/>
            <person name="Ohm R."/>
            <person name="Pangilinan J."/>
            <person name="Park H.-J."/>
            <person name="Ramirez L."/>
            <person name="Alfaro M."/>
            <person name="Sun H."/>
            <person name="Tritt A."/>
            <person name="Yoshinaga Y."/>
            <person name="Zwiers L.-H."/>
            <person name="Turgeon B."/>
            <person name="Goodwin S."/>
            <person name="Spatafora J."/>
            <person name="Crous P."/>
            <person name="Grigoriev I."/>
        </authorList>
    </citation>
    <scope>NUCLEOTIDE SEQUENCE</scope>
    <source>
        <strain evidence="2">CBS 473.64</strain>
    </source>
</reference>
<sequence length="242" mass="26134">MMPSQDSGDFFATARPQTLAHRLRGRHVQSLLALAAHDRSSWRIKHVVVREGAFTSVNACTLEVEHAQNAVGALSVHRDCSAEPWRCVSRVRKQSVCQCLPAVPGVAVRRAIHFEKSNTTSGADSALRDAWSAADLSCTAAVIAIRSTVQCPTPLAADRSDEPRDESQGQGAAARSSHHPIDVESDMCIRPIGCQYVVPTVSLSEGVWAYRKAHALPCSAPAGKRRGNTPEPRPQTFPVPES</sequence>
<feature type="compositionally biased region" description="Pro residues" evidence="1">
    <location>
        <begin position="231"/>
        <end position="242"/>
    </location>
</feature>
<feature type="compositionally biased region" description="Basic and acidic residues" evidence="1">
    <location>
        <begin position="158"/>
        <end position="167"/>
    </location>
</feature>
<accession>A0A6A6SJK5</accession>
<feature type="region of interest" description="Disordered" evidence="1">
    <location>
        <begin position="154"/>
        <end position="179"/>
    </location>
</feature>
<proteinExistence type="predicted"/>
<evidence type="ECO:0000313" key="3">
    <source>
        <dbReference type="Proteomes" id="UP000799753"/>
    </source>
</evidence>
<dbReference type="EMBL" id="MU006776">
    <property type="protein sequence ID" value="KAF2646404.1"/>
    <property type="molecule type" value="Genomic_DNA"/>
</dbReference>
<evidence type="ECO:0000256" key="1">
    <source>
        <dbReference type="SAM" id="MobiDB-lite"/>
    </source>
</evidence>
<keyword evidence="3" id="KW-1185">Reference proteome</keyword>